<organism evidence="2 3">
    <name type="scientific">Syntrophobotulus glycolicus (strain DSM 8271 / FlGlyR)</name>
    <dbReference type="NCBI Taxonomy" id="645991"/>
    <lineage>
        <taxon>Bacteria</taxon>
        <taxon>Bacillati</taxon>
        <taxon>Bacillota</taxon>
        <taxon>Clostridia</taxon>
        <taxon>Eubacteriales</taxon>
        <taxon>Desulfitobacteriaceae</taxon>
        <taxon>Syntrophobotulus</taxon>
    </lineage>
</organism>
<dbReference type="CDD" id="cd02440">
    <property type="entry name" value="AdoMet_MTases"/>
    <property type="match status" value="1"/>
</dbReference>
<proteinExistence type="predicted"/>
<dbReference type="KEGG" id="sgy:Sgly_0997"/>
<dbReference type="InterPro" id="IPR029063">
    <property type="entry name" value="SAM-dependent_MTases_sf"/>
</dbReference>
<dbReference type="EMBL" id="CP002547">
    <property type="protein sequence ID" value="ADY55338.1"/>
    <property type="molecule type" value="Genomic_DNA"/>
</dbReference>
<dbReference type="eggNOG" id="COG0500">
    <property type="taxonomic scope" value="Bacteria"/>
</dbReference>
<name>F0STP8_SYNGF</name>
<evidence type="ECO:0000313" key="2">
    <source>
        <dbReference type="EMBL" id="ADY55338.1"/>
    </source>
</evidence>
<reference evidence="2 3" key="1">
    <citation type="journal article" date="2011" name="Stand. Genomic Sci.">
        <title>Complete genome sequence of Syntrophobotulus glycolicus type strain (FlGlyR).</title>
        <authorList>
            <person name="Han C."/>
            <person name="Mwirichia R."/>
            <person name="Chertkov O."/>
            <person name="Held B."/>
            <person name="Lapidus A."/>
            <person name="Nolan M."/>
            <person name="Lucas S."/>
            <person name="Hammon N."/>
            <person name="Deshpande S."/>
            <person name="Cheng J.F."/>
            <person name="Tapia R."/>
            <person name="Goodwin L."/>
            <person name="Pitluck S."/>
            <person name="Huntemann M."/>
            <person name="Liolios K."/>
            <person name="Ivanova N."/>
            <person name="Pagani I."/>
            <person name="Mavromatis K."/>
            <person name="Ovchinikova G."/>
            <person name="Pati A."/>
            <person name="Chen A."/>
            <person name="Palaniappan K."/>
            <person name="Land M."/>
            <person name="Hauser L."/>
            <person name="Brambilla E.M."/>
            <person name="Rohde M."/>
            <person name="Spring S."/>
            <person name="Sikorski J."/>
            <person name="Goker M."/>
            <person name="Woyke T."/>
            <person name="Bristow J."/>
            <person name="Eisen J.A."/>
            <person name="Markowitz V."/>
            <person name="Hugenholtz P."/>
            <person name="Kyrpides N.C."/>
            <person name="Klenk H.P."/>
            <person name="Detter J.C."/>
        </authorList>
    </citation>
    <scope>NUCLEOTIDE SEQUENCE [LARGE SCALE GENOMIC DNA]</scope>
    <source>
        <strain evidence="3">DSM 8271 / FlGlyR</strain>
    </source>
</reference>
<dbReference type="Pfam" id="PF08241">
    <property type="entry name" value="Methyltransf_11"/>
    <property type="match status" value="1"/>
</dbReference>
<keyword evidence="2" id="KW-0808">Transferase</keyword>
<accession>F0STP8</accession>
<dbReference type="STRING" id="645991.Sgly_0997"/>
<gene>
    <name evidence="2" type="ordered locus">Sgly_0997</name>
</gene>
<dbReference type="Gene3D" id="3.40.50.150">
    <property type="entry name" value="Vaccinia Virus protein VP39"/>
    <property type="match status" value="1"/>
</dbReference>
<dbReference type="GO" id="GO:0008168">
    <property type="term" value="F:methyltransferase activity"/>
    <property type="evidence" value="ECO:0007669"/>
    <property type="project" value="UniProtKB-KW"/>
</dbReference>
<sequence length="144" mass="16576">MNTPKEYWNNEYRKQRIEKPVYDLWLAKYKDILGKAKDTHIIDLGCGQGNNSLYLTERGYKVLACDISEIAIERLKKQISGAETRVFDMLDGLPFETNRAEIVIADLCLHYFAWTETLGIVQEIKRILVDGGNLLLRVNSTHTN</sequence>
<reference evidence="3" key="2">
    <citation type="submission" date="2011-02" db="EMBL/GenBank/DDBJ databases">
        <title>The complete genome of Syntrophobotulus glycolicus DSM 8271.</title>
        <authorList>
            <person name="Lucas S."/>
            <person name="Copeland A."/>
            <person name="Lapidus A."/>
            <person name="Bruce D."/>
            <person name="Goodwin L."/>
            <person name="Pitluck S."/>
            <person name="Kyrpides N."/>
            <person name="Mavromatis K."/>
            <person name="Pagani I."/>
            <person name="Ivanova N."/>
            <person name="Mikhailova N."/>
            <person name="Chertkov O."/>
            <person name="Held B."/>
            <person name="Detter J.C."/>
            <person name="Tapia R."/>
            <person name="Han C."/>
            <person name="Land M."/>
            <person name="Hauser L."/>
            <person name="Markowitz V."/>
            <person name="Cheng J.-F."/>
            <person name="Hugenholtz P."/>
            <person name="Woyke T."/>
            <person name="Wu D."/>
            <person name="Spring S."/>
            <person name="Schroeder M."/>
            <person name="Brambilla E."/>
            <person name="Klenk H.-P."/>
            <person name="Eisen J.A."/>
        </authorList>
    </citation>
    <scope>NUCLEOTIDE SEQUENCE [LARGE SCALE GENOMIC DNA]</scope>
    <source>
        <strain evidence="3">DSM 8271 / FlGlyR</strain>
    </source>
</reference>
<feature type="domain" description="Methyltransferase type 11" evidence="1">
    <location>
        <begin position="43"/>
        <end position="135"/>
    </location>
</feature>
<dbReference type="SUPFAM" id="SSF53335">
    <property type="entry name" value="S-adenosyl-L-methionine-dependent methyltransferases"/>
    <property type="match status" value="1"/>
</dbReference>
<dbReference type="HOGENOM" id="CLU_091228_2_0_9"/>
<dbReference type="PANTHER" id="PTHR43861">
    <property type="entry name" value="TRANS-ACONITATE 2-METHYLTRANSFERASE-RELATED"/>
    <property type="match status" value="1"/>
</dbReference>
<evidence type="ECO:0000313" key="3">
    <source>
        <dbReference type="Proteomes" id="UP000007488"/>
    </source>
</evidence>
<dbReference type="InterPro" id="IPR013216">
    <property type="entry name" value="Methyltransf_11"/>
</dbReference>
<dbReference type="GO" id="GO:0032259">
    <property type="term" value="P:methylation"/>
    <property type="evidence" value="ECO:0007669"/>
    <property type="project" value="UniProtKB-KW"/>
</dbReference>
<keyword evidence="3" id="KW-1185">Reference proteome</keyword>
<protein>
    <submittedName>
        <fullName evidence="2">Methyltransferase type 11</fullName>
    </submittedName>
</protein>
<evidence type="ECO:0000259" key="1">
    <source>
        <dbReference type="Pfam" id="PF08241"/>
    </source>
</evidence>
<keyword evidence="2" id="KW-0489">Methyltransferase</keyword>
<dbReference type="AlphaFoldDB" id="F0STP8"/>
<dbReference type="OrthoDB" id="9804312at2"/>
<dbReference type="Proteomes" id="UP000007488">
    <property type="component" value="Chromosome"/>
</dbReference>
<dbReference type="RefSeq" id="WP_013624209.1">
    <property type="nucleotide sequence ID" value="NC_015172.1"/>
</dbReference>